<accession>A0A2N5ESC7</accession>
<organism evidence="16 17">
    <name type="scientific">Chimaeribacter arupi</name>
    <dbReference type="NCBI Taxonomy" id="2060066"/>
    <lineage>
        <taxon>Bacteria</taxon>
        <taxon>Pseudomonadati</taxon>
        <taxon>Pseudomonadota</taxon>
        <taxon>Gammaproteobacteria</taxon>
        <taxon>Enterobacterales</taxon>
        <taxon>Yersiniaceae</taxon>
        <taxon>Chimaeribacter</taxon>
    </lineage>
</organism>
<feature type="transmembrane region" description="Helical" evidence="14">
    <location>
        <begin position="148"/>
        <end position="166"/>
    </location>
</feature>
<evidence type="ECO:0000256" key="12">
    <source>
        <dbReference type="ARBA" id="ARBA00023012"/>
    </source>
</evidence>
<dbReference type="InterPro" id="IPR033463">
    <property type="entry name" value="sCache_3"/>
</dbReference>
<dbReference type="GO" id="GO:0005886">
    <property type="term" value="C:plasma membrane"/>
    <property type="evidence" value="ECO:0007669"/>
    <property type="project" value="UniProtKB-SubCell"/>
</dbReference>
<comment type="caution">
    <text evidence="16">The sequence shown here is derived from an EMBL/GenBank/DDBJ whole genome shotgun (WGS) entry which is preliminary data.</text>
</comment>
<dbReference type="PRINTS" id="PR00344">
    <property type="entry name" value="BCTRLSENSOR"/>
</dbReference>
<dbReference type="SUPFAM" id="SSF55874">
    <property type="entry name" value="ATPase domain of HSP90 chaperone/DNA topoisomerase II/histidine kinase"/>
    <property type="match status" value="1"/>
</dbReference>
<dbReference type="GO" id="GO:0005524">
    <property type="term" value="F:ATP binding"/>
    <property type="evidence" value="ECO:0007669"/>
    <property type="project" value="UniProtKB-KW"/>
</dbReference>
<comment type="catalytic activity">
    <reaction evidence="1">
        <text>ATP + protein L-histidine = ADP + protein N-phospho-L-histidine.</text>
        <dbReference type="EC" id="2.7.13.3"/>
    </reaction>
</comment>
<evidence type="ECO:0000256" key="5">
    <source>
        <dbReference type="ARBA" id="ARBA00022553"/>
    </source>
</evidence>
<keyword evidence="6" id="KW-0808">Transferase</keyword>
<dbReference type="EMBL" id="PJZK01000002">
    <property type="protein sequence ID" value="PLR52766.1"/>
    <property type="molecule type" value="Genomic_DNA"/>
</dbReference>
<dbReference type="InterPro" id="IPR029151">
    <property type="entry name" value="Sensor-like_sf"/>
</dbReference>
<evidence type="ECO:0000313" key="16">
    <source>
        <dbReference type="EMBL" id="PLR52766.1"/>
    </source>
</evidence>
<dbReference type="CDD" id="cd00130">
    <property type="entry name" value="PAS"/>
    <property type="match status" value="1"/>
</dbReference>
<evidence type="ECO:0000256" key="10">
    <source>
        <dbReference type="ARBA" id="ARBA00022840"/>
    </source>
</evidence>
<dbReference type="CDD" id="cd16915">
    <property type="entry name" value="HATPase_DpiB-CitA-like"/>
    <property type="match status" value="1"/>
</dbReference>
<evidence type="ECO:0000256" key="14">
    <source>
        <dbReference type="SAM" id="Phobius"/>
    </source>
</evidence>
<evidence type="ECO:0000313" key="17">
    <source>
        <dbReference type="Proteomes" id="UP000234626"/>
    </source>
</evidence>
<evidence type="ECO:0000256" key="3">
    <source>
        <dbReference type="ARBA" id="ARBA00012438"/>
    </source>
</evidence>
<dbReference type="Pfam" id="PF17203">
    <property type="entry name" value="sCache_3_2"/>
    <property type="match status" value="1"/>
</dbReference>
<evidence type="ECO:0000256" key="6">
    <source>
        <dbReference type="ARBA" id="ARBA00022679"/>
    </source>
</evidence>
<sequence length="502" mass="55457">MTGYFSRMEKERLHYQVGQRALVQARQIAAMPSLAAAVAQQDTDAVKTLATRLRALSDATYITIGDSRGVRLFHVDEEKIGAQMEGGDSGPALKDGRSYLSERRGSLGTSLRGKAPVRAADGRIIGIVSVGYTLSQLESWICLQRQTLLLPMLLLLLFLLVCAWCFSLHIKRQMRSLEPDALARLLIQQEVLFESVFEGLIAIDAEHRITAINQAARRMLGLVQPVHLLIGEPVQEIVHPGSFFLDAPGQDKKDDIASFNNVKVIASRMSICINGIPQGSVISFRNKDDINTLSLQLSQIQQYADNLRAMRHEQINTLSTLAGLLHIKAYDDAVNMIQAQSARHQKIVDYVTMNFRNNPLVGLLIGKYYRAQELGIELIFDPGCEVAELPESLTHNEWISIVGNLLDNAFIATLKQPGSPRVVECYLNAQGEDVVLEVADHGCGIPEAIRTRIFERGITTSTSGDHGIGLWLVDSYVRQAGGTIFIDDNTPTGTIFTLTIPW</sequence>
<dbReference type="SMART" id="SM00091">
    <property type="entry name" value="PAS"/>
    <property type="match status" value="1"/>
</dbReference>
<keyword evidence="7 14" id="KW-0812">Transmembrane</keyword>
<evidence type="ECO:0000256" key="7">
    <source>
        <dbReference type="ARBA" id="ARBA00022692"/>
    </source>
</evidence>
<dbReference type="EC" id="2.7.13.3" evidence="3"/>
<keyword evidence="10" id="KW-0067">ATP-binding</keyword>
<evidence type="ECO:0000256" key="1">
    <source>
        <dbReference type="ARBA" id="ARBA00000085"/>
    </source>
</evidence>
<evidence type="ECO:0000256" key="4">
    <source>
        <dbReference type="ARBA" id="ARBA00022475"/>
    </source>
</evidence>
<keyword evidence="9 16" id="KW-0418">Kinase</keyword>
<evidence type="ECO:0000256" key="13">
    <source>
        <dbReference type="ARBA" id="ARBA00023136"/>
    </source>
</evidence>
<dbReference type="InterPro" id="IPR004358">
    <property type="entry name" value="Sig_transdc_His_kin-like_C"/>
</dbReference>
<evidence type="ECO:0000256" key="8">
    <source>
        <dbReference type="ARBA" id="ARBA00022741"/>
    </source>
</evidence>
<protein>
    <recommendedName>
        <fullName evidence="3">histidine kinase</fullName>
        <ecNumber evidence="3">2.7.13.3</ecNumber>
    </recommendedName>
</protein>
<keyword evidence="5" id="KW-0597">Phosphoprotein</keyword>
<proteinExistence type="predicted"/>
<dbReference type="GO" id="GO:0004673">
    <property type="term" value="F:protein histidine kinase activity"/>
    <property type="evidence" value="ECO:0007669"/>
    <property type="project" value="UniProtKB-EC"/>
</dbReference>
<reference evidence="16 17" key="1">
    <citation type="submission" date="2017-12" db="EMBL/GenBank/DDBJ databases">
        <title>Characterization of six clinical isolates of Enterochimera gen. nov., a novel genus of the Yersiniaciae family and the three species Enterochimera arupensis sp. nov., Enterochimera coloradensis sp. nov, and Enterochimera californica sp. nov.</title>
        <authorList>
            <person name="Rossi A."/>
            <person name="Fisher M."/>
        </authorList>
    </citation>
    <scope>NUCLEOTIDE SEQUENCE [LARGE SCALE GENOMIC DNA]</scope>
    <source>
        <strain evidence="16 17">2016Iso1</strain>
    </source>
</reference>
<dbReference type="PANTHER" id="PTHR44936">
    <property type="entry name" value="SENSOR PROTEIN CREC"/>
    <property type="match status" value="1"/>
</dbReference>
<dbReference type="InterPro" id="IPR005467">
    <property type="entry name" value="His_kinase_dom"/>
</dbReference>
<dbReference type="SUPFAM" id="SSF55785">
    <property type="entry name" value="PYP-like sensor domain (PAS domain)"/>
    <property type="match status" value="1"/>
</dbReference>
<dbReference type="Pfam" id="PF02518">
    <property type="entry name" value="HATPase_c"/>
    <property type="match status" value="1"/>
</dbReference>
<evidence type="ECO:0000256" key="11">
    <source>
        <dbReference type="ARBA" id="ARBA00022989"/>
    </source>
</evidence>
<dbReference type="Gene3D" id="3.30.565.10">
    <property type="entry name" value="Histidine kinase-like ATPase, C-terminal domain"/>
    <property type="match status" value="1"/>
</dbReference>
<keyword evidence="12" id="KW-0902">Two-component regulatory system</keyword>
<comment type="subcellular location">
    <subcellularLocation>
        <location evidence="2">Cell membrane</location>
        <topology evidence="2">Multi-pass membrane protein</topology>
    </subcellularLocation>
</comment>
<dbReference type="PROSITE" id="PS50109">
    <property type="entry name" value="HIS_KIN"/>
    <property type="match status" value="1"/>
</dbReference>
<evidence type="ECO:0000259" key="15">
    <source>
        <dbReference type="PROSITE" id="PS50109"/>
    </source>
</evidence>
<dbReference type="AlphaFoldDB" id="A0A2N5ESC7"/>
<keyword evidence="17" id="KW-1185">Reference proteome</keyword>
<keyword evidence="4" id="KW-1003">Cell membrane</keyword>
<evidence type="ECO:0000256" key="2">
    <source>
        <dbReference type="ARBA" id="ARBA00004651"/>
    </source>
</evidence>
<dbReference type="InterPro" id="IPR050980">
    <property type="entry name" value="2C_sensor_his_kinase"/>
</dbReference>
<dbReference type="SUPFAM" id="SSF103190">
    <property type="entry name" value="Sensory domain-like"/>
    <property type="match status" value="1"/>
</dbReference>
<dbReference type="RefSeq" id="WP_101834053.1">
    <property type="nucleotide sequence ID" value="NZ_PJZK01000002.1"/>
</dbReference>
<dbReference type="InterPro" id="IPR035965">
    <property type="entry name" value="PAS-like_dom_sf"/>
</dbReference>
<keyword evidence="11 14" id="KW-1133">Transmembrane helix</keyword>
<dbReference type="PANTHER" id="PTHR44936:SF10">
    <property type="entry name" value="SENSOR PROTEIN RSTB"/>
    <property type="match status" value="1"/>
</dbReference>
<dbReference type="InterPro" id="IPR036890">
    <property type="entry name" value="HATPase_C_sf"/>
</dbReference>
<name>A0A2N5ESC7_9GAMM</name>
<dbReference type="InterPro" id="IPR000014">
    <property type="entry name" value="PAS"/>
</dbReference>
<dbReference type="GO" id="GO:0000160">
    <property type="term" value="P:phosphorelay signal transduction system"/>
    <property type="evidence" value="ECO:0007669"/>
    <property type="project" value="UniProtKB-KW"/>
</dbReference>
<feature type="domain" description="Histidine kinase" evidence="15">
    <location>
        <begin position="401"/>
        <end position="502"/>
    </location>
</feature>
<dbReference type="InterPro" id="IPR003594">
    <property type="entry name" value="HATPase_dom"/>
</dbReference>
<dbReference type="Proteomes" id="UP000234626">
    <property type="component" value="Unassembled WGS sequence"/>
</dbReference>
<keyword evidence="8" id="KW-0547">Nucleotide-binding</keyword>
<evidence type="ECO:0000256" key="9">
    <source>
        <dbReference type="ARBA" id="ARBA00022777"/>
    </source>
</evidence>
<dbReference type="CDD" id="cd18773">
    <property type="entry name" value="PDC1_HK_sensor"/>
    <property type="match status" value="1"/>
</dbReference>
<dbReference type="OrthoDB" id="9792686at2"/>
<gene>
    <name evidence="16" type="ORF">CYR34_03265</name>
</gene>
<dbReference type="SMART" id="SM00387">
    <property type="entry name" value="HATPase_c"/>
    <property type="match status" value="1"/>
</dbReference>
<dbReference type="Gene3D" id="3.30.450.20">
    <property type="entry name" value="PAS domain"/>
    <property type="match status" value="2"/>
</dbReference>
<keyword evidence="13 14" id="KW-0472">Membrane</keyword>